<organism evidence="2 3">
    <name type="scientific">candidate division WS6 bacterium GW2011_GWA2_37_6</name>
    <dbReference type="NCBI Taxonomy" id="1619087"/>
    <lineage>
        <taxon>Bacteria</taxon>
        <taxon>Candidatus Dojkabacteria</taxon>
    </lineage>
</organism>
<keyword evidence="1" id="KW-1133">Transmembrane helix</keyword>
<evidence type="ECO:0000313" key="2">
    <source>
        <dbReference type="EMBL" id="KKQ34666.1"/>
    </source>
</evidence>
<dbReference type="InterPro" id="IPR055966">
    <property type="entry name" value="DUF7544"/>
</dbReference>
<feature type="transmembrane region" description="Helical" evidence="1">
    <location>
        <begin position="129"/>
        <end position="155"/>
    </location>
</feature>
<comment type="caution">
    <text evidence="2">The sequence shown here is derived from an EMBL/GenBank/DDBJ whole genome shotgun (WGS) entry which is preliminary data.</text>
</comment>
<feature type="transmembrane region" description="Helical" evidence="1">
    <location>
        <begin position="161"/>
        <end position="185"/>
    </location>
</feature>
<keyword evidence="1" id="KW-0472">Membrane</keyword>
<keyword evidence="1" id="KW-0812">Transmembrane</keyword>
<dbReference type="Proteomes" id="UP000034852">
    <property type="component" value="Unassembled WGS sequence"/>
</dbReference>
<evidence type="ECO:0000256" key="1">
    <source>
        <dbReference type="SAM" id="Phobius"/>
    </source>
</evidence>
<reference evidence="2 3" key="1">
    <citation type="journal article" date="2015" name="Nature">
        <title>rRNA introns, odd ribosomes, and small enigmatic genomes across a large radiation of phyla.</title>
        <authorList>
            <person name="Brown C.T."/>
            <person name="Hug L.A."/>
            <person name="Thomas B.C."/>
            <person name="Sharon I."/>
            <person name="Castelle C.J."/>
            <person name="Singh A."/>
            <person name="Wilkins M.J."/>
            <person name="Williams K.H."/>
            <person name="Banfield J.F."/>
        </authorList>
    </citation>
    <scope>NUCLEOTIDE SEQUENCE [LARGE SCALE GENOMIC DNA]</scope>
</reference>
<name>A0A0G0K208_9BACT</name>
<evidence type="ECO:0008006" key="4">
    <source>
        <dbReference type="Google" id="ProtNLM"/>
    </source>
</evidence>
<accession>A0A0G0K208</accession>
<sequence length="305" mass="33740">MDYFKKVEESIKFAWKYKTLWLFGFLISLFGSEGVSNQYNTNSNSGNEKLDGAYDKVADLFEEPAFIAFVIVAICLGLIVALVGWYITSVSKAALINAVKMEQKGEEPTFKKGWKYGKTKALDFIKLDLIALLLGLVIVLFLIPIIIICIVFPPLLCLLCLGIPVFIIGAILWWMTLNAAQRYIVLKDMSAMESLKAGWKLTKTKIVTYFTAGLVSLIPGCLWGIIIFPLGLLAAVAVIFILIGVVSSSPVIGLIILASVIFSFSLLVAVVNSPYTVFVYTYWTKVLMELMDGKADTKVSNKDEK</sequence>
<dbReference type="EMBL" id="LBTH01000051">
    <property type="protein sequence ID" value="KKQ34666.1"/>
    <property type="molecule type" value="Genomic_DNA"/>
</dbReference>
<feature type="transmembrane region" description="Helical" evidence="1">
    <location>
        <begin position="264"/>
        <end position="283"/>
    </location>
</feature>
<proteinExistence type="predicted"/>
<gene>
    <name evidence="2" type="ORF">US52_C0051G0018</name>
</gene>
<evidence type="ECO:0000313" key="3">
    <source>
        <dbReference type="Proteomes" id="UP000034852"/>
    </source>
</evidence>
<feature type="transmembrane region" description="Helical" evidence="1">
    <location>
        <begin position="65"/>
        <end position="87"/>
    </location>
</feature>
<feature type="transmembrane region" description="Helical" evidence="1">
    <location>
        <begin position="232"/>
        <end position="257"/>
    </location>
</feature>
<dbReference type="Pfam" id="PF24400">
    <property type="entry name" value="DUF7544"/>
    <property type="match status" value="1"/>
</dbReference>
<protein>
    <recommendedName>
        <fullName evidence="4">Glycerophosphoryl diester phosphodiesterase membrane domain-containing protein</fullName>
    </recommendedName>
</protein>
<feature type="transmembrane region" description="Helical" evidence="1">
    <location>
        <begin position="206"/>
        <end position="226"/>
    </location>
</feature>
<dbReference type="AlphaFoldDB" id="A0A0G0K208"/>